<keyword evidence="6" id="KW-0489">Methyltransferase</keyword>
<evidence type="ECO:0000256" key="5">
    <source>
        <dbReference type="SAM" id="Phobius"/>
    </source>
</evidence>
<sequence>MLKLPPPVWALAYVLLAAAISGWLGWPEFPGLPIAPLGIALIAAGFVPPVWALVLFRRADTEIEPTSPTNRALVTSGPYRFTRNPMYLGLVTLTLGIAVWVGAWPMLIAPLAVFATANWVHIPFEEAKMRRQFGAAYDDYVARVRRWV</sequence>
<evidence type="ECO:0000256" key="4">
    <source>
        <dbReference type="ARBA" id="ARBA00023136"/>
    </source>
</evidence>
<dbReference type="InterPro" id="IPR052527">
    <property type="entry name" value="Metal_cation-efflux_comp"/>
</dbReference>
<dbReference type="AlphaFoldDB" id="A0A1M6MLJ8"/>
<evidence type="ECO:0000256" key="1">
    <source>
        <dbReference type="ARBA" id="ARBA00004127"/>
    </source>
</evidence>
<proteinExistence type="predicted"/>
<dbReference type="PANTHER" id="PTHR43847">
    <property type="entry name" value="BLL3993 PROTEIN"/>
    <property type="match status" value="1"/>
</dbReference>
<keyword evidence="2 5" id="KW-0812">Transmembrane</keyword>
<reference evidence="6 7" key="1">
    <citation type="submission" date="2016-11" db="EMBL/GenBank/DDBJ databases">
        <authorList>
            <person name="Jaros S."/>
            <person name="Januszkiewicz K."/>
            <person name="Wedrychowicz H."/>
        </authorList>
    </citation>
    <scope>NUCLEOTIDE SEQUENCE [LARGE SCALE GENOMIC DNA]</scope>
    <source>
        <strain evidence="6 7">GAS499</strain>
    </source>
</reference>
<name>A0A1M6MLJ8_9BRAD</name>
<dbReference type="OrthoDB" id="9811969at2"/>
<dbReference type="Pfam" id="PF04191">
    <property type="entry name" value="PEMT"/>
    <property type="match status" value="1"/>
</dbReference>
<evidence type="ECO:0000256" key="3">
    <source>
        <dbReference type="ARBA" id="ARBA00022989"/>
    </source>
</evidence>
<dbReference type="Gene3D" id="1.20.120.1630">
    <property type="match status" value="1"/>
</dbReference>
<dbReference type="RefSeq" id="WP_079537729.1">
    <property type="nucleotide sequence ID" value="NZ_LT670844.1"/>
</dbReference>
<feature type="transmembrane region" description="Helical" evidence="5">
    <location>
        <begin position="7"/>
        <end position="26"/>
    </location>
</feature>
<organism evidence="6 7">
    <name type="scientific">Bradyrhizobium lablabi</name>
    <dbReference type="NCBI Taxonomy" id="722472"/>
    <lineage>
        <taxon>Bacteria</taxon>
        <taxon>Pseudomonadati</taxon>
        <taxon>Pseudomonadota</taxon>
        <taxon>Alphaproteobacteria</taxon>
        <taxon>Hyphomicrobiales</taxon>
        <taxon>Nitrobacteraceae</taxon>
        <taxon>Bradyrhizobium</taxon>
    </lineage>
</organism>
<gene>
    <name evidence="6" type="ORF">SAMN05444159_1661</name>
</gene>
<keyword evidence="3 5" id="KW-1133">Transmembrane helix</keyword>
<dbReference type="GO" id="GO:0012505">
    <property type="term" value="C:endomembrane system"/>
    <property type="evidence" value="ECO:0007669"/>
    <property type="project" value="UniProtKB-SubCell"/>
</dbReference>
<dbReference type="GO" id="GO:0032259">
    <property type="term" value="P:methylation"/>
    <property type="evidence" value="ECO:0007669"/>
    <property type="project" value="UniProtKB-KW"/>
</dbReference>
<evidence type="ECO:0000313" key="7">
    <source>
        <dbReference type="Proteomes" id="UP000189935"/>
    </source>
</evidence>
<keyword evidence="4 5" id="KW-0472">Membrane</keyword>
<dbReference type="EMBL" id="LT670844">
    <property type="protein sequence ID" value="SHJ84329.1"/>
    <property type="molecule type" value="Genomic_DNA"/>
</dbReference>
<keyword evidence="6" id="KW-0808">Transferase</keyword>
<comment type="subcellular location">
    <subcellularLocation>
        <location evidence="1">Endomembrane system</location>
        <topology evidence="1">Multi-pass membrane protein</topology>
    </subcellularLocation>
</comment>
<dbReference type="InterPro" id="IPR007318">
    <property type="entry name" value="Phopholipid_MeTrfase"/>
</dbReference>
<feature type="transmembrane region" description="Helical" evidence="5">
    <location>
        <begin position="32"/>
        <end position="56"/>
    </location>
</feature>
<feature type="transmembrane region" description="Helical" evidence="5">
    <location>
        <begin position="85"/>
        <end position="101"/>
    </location>
</feature>
<evidence type="ECO:0000256" key="2">
    <source>
        <dbReference type="ARBA" id="ARBA00022692"/>
    </source>
</evidence>
<protein>
    <submittedName>
        <fullName evidence="6">Protein-S-isoprenylcysteine O-methyltransferase Ste14</fullName>
    </submittedName>
</protein>
<dbReference type="GO" id="GO:0008168">
    <property type="term" value="F:methyltransferase activity"/>
    <property type="evidence" value="ECO:0007669"/>
    <property type="project" value="UniProtKB-KW"/>
</dbReference>
<accession>A0A1M6MLJ8</accession>
<dbReference type="Proteomes" id="UP000189935">
    <property type="component" value="Chromosome I"/>
</dbReference>
<dbReference type="PANTHER" id="PTHR43847:SF1">
    <property type="entry name" value="BLL3993 PROTEIN"/>
    <property type="match status" value="1"/>
</dbReference>
<evidence type="ECO:0000313" key="6">
    <source>
        <dbReference type="EMBL" id="SHJ84329.1"/>
    </source>
</evidence>